<dbReference type="Proteomes" id="UP000799291">
    <property type="component" value="Unassembled WGS sequence"/>
</dbReference>
<evidence type="ECO:0000313" key="3">
    <source>
        <dbReference type="EMBL" id="KAF2689744.1"/>
    </source>
</evidence>
<protein>
    <recommendedName>
        <fullName evidence="2">A-kinase anchor protein 7-like phosphoesterase domain-containing protein</fullName>
    </recommendedName>
</protein>
<feature type="region of interest" description="Disordered" evidence="1">
    <location>
        <begin position="1"/>
        <end position="61"/>
    </location>
</feature>
<proteinExistence type="predicted"/>
<dbReference type="PANTHER" id="PTHR13360:SF1">
    <property type="entry name" value="ACTIVATING SIGNAL COINTEGRATOR 1 COMPLEX SUBUNIT 1"/>
    <property type="match status" value="1"/>
</dbReference>
<feature type="region of interest" description="Disordered" evidence="1">
    <location>
        <begin position="239"/>
        <end position="316"/>
    </location>
</feature>
<dbReference type="InterPro" id="IPR009210">
    <property type="entry name" value="ASCC1"/>
</dbReference>
<accession>A0A6G1JGS0</accession>
<feature type="compositionally biased region" description="Basic and acidic residues" evidence="1">
    <location>
        <begin position="302"/>
        <end position="316"/>
    </location>
</feature>
<dbReference type="OrthoDB" id="277832at2759"/>
<reference evidence="3" key="1">
    <citation type="journal article" date="2020" name="Stud. Mycol.">
        <title>101 Dothideomycetes genomes: a test case for predicting lifestyles and emergence of pathogens.</title>
        <authorList>
            <person name="Haridas S."/>
            <person name="Albert R."/>
            <person name="Binder M."/>
            <person name="Bloem J."/>
            <person name="Labutti K."/>
            <person name="Salamov A."/>
            <person name="Andreopoulos B."/>
            <person name="Baker S."/>
            <person name="Barry K."/>
            <person name="Bills G."/>
            <person name="Bluhm B."/>
            <person name="Cannon C."/>
            <person name="Castanera R."/>
            <person name="Culley D."/>
            <person name="Daum C."/>
            <person name="Ezra D."/>
            <person name="Gonzalez J."/>
            <person name="Henrissat B."/>
            <person name="Kuo A."/>
            <person name="Liang C."/>
            <person name="Lipzen A."/>
            <person name="Lutzoni F."/>
            <person name="Magnuson J."/>
            <person name="Mondo S."/>
            <person name="Nolan M."/>
            <person name="Ohm R."/>
            <person name="Pangilinan J."/>
            <person name="Park H.-J."/>
            <person name="Ramirez L."/>
            <person name="Alfaro M."/>
            <person name="Sun H."/>
            <person name="Tritt A."/>
            <person name="Yoshinaga Y."/>
            <person name="Zwiers L.-H."/>
            <person name="Turgeon B."/>
            <person name="Goodwin S."/>
            <person name="Spatafora J."/>
            <person name="Crous P."/>
            <person name="Grigoriev I."/>
        </authorList>
    </citation>
    <scope>NUCLEOTIDE SEQUENCE</scope>
    <source>
        <strain evidence="3">CBS 122367</strain>
    </source>
</reference>
<dbReference type="PANTHER" id="PTHR13360">
    <property type="entry name" value="ACTIVATING SIGNAL COINTEGRATOR 1 COMPLEX SUBUNIT 1"/>
    <property type="match status" value="1"/>
</dbReference>
<feature type="compositionally biased region" description="Basic and acidic residues" evidence="1">
    <location>
        <begin position="250"/>
        <end position="260"/>
    </location>
</feature>
<evidence type="ECO:0000259" key="2">
    <source>
        <dbReference type="Pfam" id="PF10469"/>
    </source>
</evidence>
<dbReference type="EMBL" id="MU005572">
    <property type="protein sequence ID" value="KAF2689744.1"/>
    <property type="molecule type" value="Genomic_DNA"/>
</dbReference>
<evidence type="ECO:0000313" key="4">
    <source>
        <dbReference type="Proteomes" id="UP000799291"/>
    </source>
</evidence>
<evidence type="ECO:0000256" key="1">
    <source>
        <dbReference type="SAM" id="MobiDB-lite"/>
    </source>
</evidence>
<dbReference type="InterPro" id="IPR019510">
    <property type="entry name" value="AKAP7-like_phosphoesterase"/>
</dbReference>
<feature type="compositionally biased region" description="Low complexity" evidence="1">
    <location>
        <begin position="288"/>
        <end position="300"/>
    </location>
</feature>
<feature type="compositionally biased region" description="Basic and acidic residues" evidence="1">
    <location>
        <begin position="15"/>
        <end position="24"/>
    </location>
</feature>
<dbReference type="GO" id="GO:0005634">
    <property type="term" value="C:nucleus"/>
    <property type="evidence" value="ECO:0007669"/>
    <property type="project" value="TreeGrafter"/>
</dbReference>
<dbReference type="GO" id="GO:0006307">
    <property type="term" value="P:DNA alkylation repair"/>
    <property type="evidence" value="ECO:0007669"/>
    <property type="project" value="InterPro"/>
</dbReference>
<name>A0A6G1JGS0_9PLEO</name>
<dbReference type="Gene3D" id="3.90.1140.10">
    <property type="entry name" value="Cyclic phosphodiesterase"/>
    <property type="match status" value="1"/>
</dbReference>
<dbReference type="GO" id="GO:0006355">
    <property type="term" value="P:regulation of DNA-templated transcription"/>
    <property type="evidence" value="ECO:0007669"/>
    <property type="project" value="TreeGrafter"/>
</dbReference>
<dbReference type="AlphaFoldDB" id="A0A6G1JGS0"/>
<gene>
    <name evidence="3" type="ORF">K458DRAFT_290948</name>
</gene>
<feature type="domain" description="A-kinase anchor protein 7-like phosphoesterase" evidence="2">
    <location>
        <begin position="65"/>
        <end position="352"/>
    </location>
</feature>
<sequence>MGKKNAKGGYNDFLDGEKLRDNAEVRTTLQGASYQGREVSPPATRQEKKGRGMRGKGGPPKPQLTHFLCLPLVNEASKPQLEAELETLRQDVEKKGLVPLKAVRPVGTLHLTLGVMSLDANQLEEAQQYLQELDLQALLRDISARMVAEKAAADGAVAENLNVAGLPDTQALLVELKGLSPMHKPSQTSILYAEPKDAEGRLHAFGSELRERFTRGGFLVEDKRALRLHATIINTIYAKPKGPKRHRGMSGKEKGLEKKGSAGNVPEATEQRDDGASTAGSTQDPEETTISTTDTTPAEPSAIDRPEGHGPDAKGWRNFDASDLIERYKEVVWARDVRIGRVQICRMGAKKTLGMDGEVVGEGYEVVAEKAI</sequence>
<organism evidence="3 4">
    <name type="scientific">Lentithecium fluviatile CBS 122367</name>
    <dbReference type="NCBI Taxonomy" id="1168545"/>
    <lineage>
        <taxon>Eukaryota</taxon>
        <taxon>Fungi</taxon>
        <taxon>Dikarya</taxon>
        <taxon>Ascomycota</taxon>
        <taxon>Pezizomycotina</taxon>
        <taxon>Dothideomycetes</taxon>
        <taxon>Pleosporomycetidae</taxon>
        <taxon>Pleosporales</taxon>
        <taxon>Massarineae</taxon>
        <taxon>Lentitheciaceae</taxon>
        <taxon>Lentithecium</taxon>
    </lineage>
</organism>
<dbReference type="Pfam" id="PF10469">
    <property type="entry name" value="AKAP7_NLS"/>
    <property type="match status" value="1"/>
</dbReference>
<keyword evidence="4" id="KW-1185">Reference proteome</keyword>